<dbReference type="HOGENOM" id="CLU_3395722_0_0_5"/>
<accession>B0SZ88</accession>
<name>B0SZ88_CAUSK</name>
<protein>
    <submittedName>
        <fullName evidence="2">Uncharacterized protein</fullName>
    </submittedName>
</protein>
<gene>
    <name evidence="2" type="ordered locus">Caul_4297</name>
</gene>
<keyword evidence="1" id="KW-0472">Membrane</keyword>
<sequence precursor="true">MDPLVYMSLLAVGAMGLTLGVSWAVGKFFDR</sequence>
<keyword evidence="1" id="KW-1133">Transmembrane helix</keyword>
<evidence type="ECO:0000256" key="1">
    <source>
        <dbReference type="SAM" id="Phobius"/>
    </source>
</evidence>
<proteinExistence type="predicted"/>
<keyword evidence="1" id="KW-0812">Transmembrane</keyword>
<dbReference type="KEGG" id="cak:Caul_4297"/>
<dbReference type="EMBL" id="CP000927">
    <property type="protein sequence ID" value="ABZ73417.1"/>
    <property type="molecule type" value="Genomic_DNA"/>
</dbReference>
<dbReference type="AlphaFoldDB" id="B0SZ88"/>
<feature type="transmembrane region" description="Helical" evidence="1">
    <location>
        <begin position="6"/>
        <end position="26"/>
    </location>
</feature>
<evidence type="ECO:0000313" key="2">
    <source>
        <dbReference type="EMBL" id="ABZ73417.1"/>
    </source>
</evidence>
<reference evidence="2" key="1">
    <citation type="submission" date="2008-01" db="EMBL/GenBank/DDBJ databases">
        <title>Complete sequence of chromosome of Caulobacter sp. K31.</title>
        <authorList>
            <consortium name="US DOE Joint Genome Institute"/>
            <person name="Copeland A."/>
            <person name="Lucas S."/>
            <person name="Lapidus A."/>
            <person name="Barry K."/>
            <person name="Glavina del Rio T."/>
            <person name="Dalin E."/>
            <person name="Tice H."/>
            <person name="Pitluck S."/>
            <person name="Bruce D."/>
            <person name="Goodwin L."/>
            <person name="Thompson L.S."/>
            <person name="Brettin T."/>
            <person name="Detter J.C."/>
            <person name="Han C."/>
            <person name="Schmutz J."/>
            <person name="Larimer F."/>
            <person name="Land M."/>
            <person name="Hauser L."/>
            <person name="Kyrpides N."/>
            <person name="Kim E."/>
            <person name="Stephens C."/>
            <person name="Richardson P."/>
        </authorList>
    </citation>
    <scope>NUCLEOTIDE SEQUENCE [LARGE SCALE GENOMIC DNA]</scope>
    <source>
        <strain evidence="2">K31</strain>
    </source>
</reference>
<organism evidence="2">
    <name type="scientific">Caulobacter sp. (strain K31)</name>
    <dbReference type="NCBI Taxonomy" id="366602"/>
    <lineage>
        <taxon>Bacteria</taxon>
        <taxon>Pseudomonadati</taxon>
        <taxon>Pseudomonadota</taxon>
        <taxon>Alphaproteobacteria</taxon>
        <taxon>Caulobacterales</taxon>
        <taxon>Caulobacteraceae</taxon>
        <taxon>Caulobacter</taxon>
    </lineage>
</organism>